<dbReference type="SUPFAM" id="SSF82714">
    <property type="entry name" value="Multidrug efflux transporter AcrB TolC docking domain, DN and DC subdomains"/>
    <property type="match status" value="2"/>
</dbReference>
<keyword evidence="1" id="KW-1133">Transmembrane helix</keyword>
<dbReference type="Gene3D" id="3.30.70.1440">
    <property type="entry name" value="Multidrug efflux transporter AcrB pore domain"/>
    <property type="match status" value="1"/>
</dbReference>
<proteinExistence type="predicted"/>
<dbReference type="Gene3D" id="3.30.70.1320">
    <property type="entry name" value="Multidrug efflux transporter AcrB pore domain like"/>
    <property type="match status" value="1"/>
</dbReference>
<sequence>MNGIVAWWAQNKVAANLLMIALLLAGTISFFQIDREIDPYVEFPGAQVSVAWLGAGPKDIEEQITVRLEEAVSRVQGVNRLWSISQESMGMVIVLGEQDQDKDAFLARVKREVDSIPTFPAASEKVQIRPFRNTNEVMRIAVSGDVDERLLKRYADKVRRQVALLPHVPSAVLFGVRLEEVSIEVSEDVLRQYGITFSDVANAIRGTSVNISSGNVRTEVGDMQLRTRKLADTQEDFDNIIVKQTPGGATIRVRDVANVIDGFKDTNLLATMNGQRTVLVNIISGPDMDVVAMSKEVKDFMEKEKAQTPPGITLTLWQDTSEVFSDRIGTILWNFATGLLLVIATLFLFLRPAIALWVAIGIGTAFAGGLAFLPLNGVSFNMISTFAFLLVIGVIVDDAIIVGEAIHRENEHGRFGPKAAVSGTKMVIKPVIFAVLTTMIFFAPWMFLSGATREFTRAISLVVILALAFSLVESLLILPAHLGHLKPMKAEGRLAKFQENLAGSIVSFAHRYYRPFMAATVRHRYITASVFLAIGILSVGLMTTNTVKFTFMPETESDQVSITVELPVGTPYSRSLEVLAQIQQAEETLKEEVDASEGKLIENWYTRSRDNNILALVKLVGAEDRTMTAKATAERLRELIGEVPDAQKISVQYKDSNNDPPIQYVLNATDMDELTAAADDLMTRLRTYDGVFNVVNDSQAASEEVRFTLKPGAETLGITISDVARQVRQGFYGEAVQRLPRDGQDVRVFVRFPKKDRQSLDYLKNMRIRTRDGRELPLYSVADLSFEPGITRILRRERQRAIIVSAEVTVERIEEVRKDLDATFFPGFEERHPNVRRGSIGRAQGQAEFMSEILIMSLIAIGVAYILVAVAFRSYGEPLLILLAAIPFCYTGAVIGHLIFGMSMTLFSFMGLMAAAGVAVNDNLVLIDYVHRLRATGMGGARALVEAGVERFRPILLTSLTTFIGLMPLMLEKSIQAAFLIPVGLALAFGVFFALFVTLFLVPSLYAIGADIRRYFIYLWTGVPSHRFGESLDNFDPNEDVDAYIPEPAE</sequence>
<feature type="transmembrane region" description="Helical" evidence="1">
    <location>
        <begin position="354"/>
        <end position="373"/>
    </location>
</feature>
<feature type="transmembrane region" description="Helical" evidence="1">
    <location>
        <begin position="459"/>
        <end position="478"/>
    </location>
</feature>
<dbReference type="PRINTS" id="PR00702">
    <property type="entry name" value="ACRIFLAVINRP"/>
</dbReference>
<feature type="transmembrane region" description="Helical" evidence="1">
    <location>
        <begin position="879"/>
        <end position="900"/>
    </location>
</feature>
<feature type="transmembrane region" description="Helical" evidence="1">
    <location>
        <begin position="12"/>
        <end position="31"/>
    </location>
</feature>
<feature type="transmembrane region" description="Helical" evidence="1">
    <location>
        <begin position="853"/>
        <end position="872"/>
    </location>
</feature>
<dbReference type="GO" id="GO:0042910">
    <property type="term" value="F:xenobiotic transmembrane transporter activity"/>
    <property type="evidence" value="ECO:0007669"/>
    <property type="project" value="TreeGrafter"/>
</dbReference>
<name>A0A3B0R7I2_9ZZZZ</name>
<feature type="transmembrane region" description="Helical" evidence="1">
    <location>
        <begin position="525"/>
        <end position="543"/>
    </location>
</feature>
<dbReference type="PANTHER" id="PTHR32063">
    <property type="match status" value="1"/>
</dbReference>
<dbReference type="PANTHER" id="PTHR32063:SF33">
    <property type="entry name" value="RND SUPERFAMILY EFFLUX PUMP PERMEASE COMPONENT"/>
    <property type="match status" value="1"/>
</dbReference>
<dbReference type="InterPro" id="IPR001036">
    <property type="entry name" value="Acrflvin-R"/>
</dbReference>
<dbReference type="Gene3D" id="3.30.2090.10">
    <property type="entry name" value="Multidrug efflux transporter AcrB TolC docking domain, DN and DC subdomains"/>
    <property type="match status" value="2"/>
</dbReference>
<gene>
    <name evidence="2" type="ORF">MNBD_ALPHA06-1085</name>
</gene>
<evidence type="ECO:0000313" key="2">
    <source>
        <dbReference type="EMBL" id="VAV88442.1"/>
    </source>
</evidence>
<dbReference type="SUPFAM" id="SSF82866">
    <property type="entry name" value="Multidrug efflux transporter AcrB transmembrane domain"/>
    <property type="match status" value="2"/>
</dbReference>
<evidence type="ECO:0000256" key="1">
    <source>
        <dbReference type="SAM" id="Phobius"/>
    </source>
</evidence>
<dbReference type="SUPFAM" id="SSF82693">
    <property type="entry name" value="Multidrug efflux transporter AcrB pore domain, PN1, PN2, PC1 and PC2 subdomains"/>
    <property type="match status" value="2"/>
</dbReference>
<dbReference type="Pfam" id="PF00873">
    <property type="entry name" value="ACR_tran"/>
    <property type="match status" value="1"/>
</dbReference>
<dbReference type="GO" id="GO:0005886">
    <property type="term" value="C:plasma membrane"/>
    <property type="evidence" value="ECO:0007669"/>
    <property type="project" value="TreeGrafter"/>
</dbReference>
<feature type="transmembrane region" description="Helical" evidence="1">
    <location>
        <begin position="427"/>
        <end position="447"/>
    </location>
</feature>
<feature type="transmembrane region" description="Helical" evidence="1">
    <location>
        <begin position="385"/>
        <end position="406"/>
    </location>
</feature>
<keyword evidence="1" id="KW-0472">Membrane</keyword>
<dbReference type="EMBL" id="UOEE01000065">
    <property type="protein sequence ID" value="VAV88442.1"/>
    <property type="molecule type" value="Genomic_DNA"/>
</dbReference>
<dbReference type="InterPro" id="IPR027463">
    <property type="entry name" value="AcrB_DN_DC_subdom"/>
</dbReference>
<keyword evidence="1" id="KW-0812">Transmembrane</keyword>
<feature type="transmembrane region" description="Helical" evidence="1">
    <location>
        <begin position="906"/>
        <end position="931"/>
    </location>
</feature>
<feature type="transmembrane region" description="Helical" evidence="1">
    <location>
        <begin position="331"/>
        <end position="349"/>
    </location>
</feature>
<organism evidence="2">
    <name type="scientific">hydrothermal vent metagenome</name>
    <dbReference type="NCBI Taxonomy" id="652676"/>
    <lineage>
        <taxon>unclassified sequences</taxon>
        <taxon>metagenomes</taxon>
        <taxon>ecological metagenomes</taxon>
    </lineage>
</organism>
<dbReference type="AlphaFoldDB" id="A0A3B0R7I2"/>
<reference evidence="2" key="1">
    <citation type="submission" date="2018-06" db="EMBL/GenBank/DDBJ databases">
        <authorList>
            <person name="Zhirakovskaya E."/>
        </authorList>
    </citation>
    <scope>NUCLEOTIDE SEQUENCE</scope>
</reference>
<feature type="transmembrane region" description="Helical" evidence="1">
    <location>
        <begin position="952"/>
        <end position="971"/>
    </location>
</feature>
<dbReference type="Gene3D" id="3.30.70.1430">
    <property type="entry name" value="Multidrug efflux transporter AcrB pore domain"/>
    <property type="match status" value="2"/>
</dbReference>
<protein>
    <submittedName>
        <fullName evidence="2">Acriflavin resistance protein</fullName>
    </submittedName>
</protein>
<feature type="transmembrane region" description="Helical" evidence="1">
    <location>
        <begin position="977"/>
        <end position="1008"/>
    </location>
</feature>
<dbReference type="Gene3D" id="1.20.1640.10">
    <property type="entry name" value="Multidrug efflux transporter AcrB transmembrane domain"/>
    <property type="match status" value="2"/>
</dbReference>
<accession>A0A3B0R7I2</accession>